<gene>
    <name evidence="1" type="ORF">I4F81_001142</name>
</gene>
<comment type="caution">
    <text evidence="1">The sequence shown here is derived from an EMBL/GenBank/DDBJ whole genome shotgun (WGS) entry which is preliminary data.</text>
</comment>
<protein>
    <submittedName>
        <fullName evidence="1">Uncharacterized protein</fullName>
    </submittedName>
</protein>
<evidence type="ECO:0000313" key="1">
    <source>
        <dbReference type="EMBL" id="KAK1858541.1"/>
    </source>
</evidence>
<accession>A0ACC3BKP4</accession>
<dbReference type="Proteomes" id="UP000798662">
    <property type="component" value="Chromosome 1"/>
</dbReference>
<proteinExistence type="predicted"/>
<keyword evidence="2" id="KW-1185">Reference proteome</keyword>
<sequence>MLCGCLADRLKQLVCVWFGSGVSGLSRLVTAAMATQTVTYRAASHAGSWYTANGPALARELTQWLNATGIPRPGAAAAAGNGSAPACSVPDGRLRAIIAPHAGYAYSGPVAAYAYACIDPSAYDRVVVLGPSHHVYMPGCAVSTAATLRTPIGDLVTDDVAVAQLRATGLFSAFEPAADEAEHSIEMHLPYLAHVFGARRSAIRVTCVVVGSLSTEAEATYGAAMAPLLLDSPRTLTVVSSDFCHWGRRFRYTRLGDPPPPAGLARHAAIEAMDREGMALIERQDVPGWAAYLKRTGNTICGRHPIGVLLRAVEAWQGGGAGQASDAATAGGTANGNELPVGRGTLRTRFLKYAQSSPVVSSADSSVSYASGVTMLVEGNASDDG</sequence>
<evidence type="ECO:0000313" key="2">
    <source>
        <dbReference type="Proteomes" id="UP000798662"/>
    </source>
</evidence>
<reference evidence="1" key="1">
    <citation type="submission" date="2019-11" db="EMBL/GenBank/DDBJ databases">
        <title>Nori genome reveals adaptations in red seaweeds to the harsh intertidal environment.</title>
        <authorList>
            <person name="Wang D."/>
            <person name="Mao Y."/>
        </authorList>
    </citation>
    <scope>NUCLEOTIDE SEQUENCE</scope>
    <source>
        <tissue evidence="1">Gametophyte</tissue>
    </source>
</reference>
<dbReference type="EMBL" id="CM020618">
    <property type="protein sequence ID" value="KAK1858541.1"/>
    <property type="molecule type" value="Genomic_DNA"/>
</dbReference>
<organism evidence="1 2">
    <name type="scientific">Pyropia yezoensis</name>
    <name type="common">Susabi-nori</name>
    <name type="synonym">Porphyra yezoensis</name>
    <dbReference type="NCBI Taxonomy" id="2788"/>
    <lineage>
        <taxon>Eukaryota</taxon>
        <taxon>Rhodophyta</taxon>
        <taxon>Bangiophyceae</taxon>
        <taxon>Bangiales</taxon>
        <taxon>Bangiaceae</taxon>
        <taxon>Pyropia</taxon>
    </lineage>
</organism>
<name>A0ACC3BKP4_PYRYE</name>